<sequence length="153" mass="18559">MKRKPLKRTQALQPLSREHHQGLLLCWKIRKGLGTGVDPCRIKAYVDWFYENYLFTHFHQEEQFVFPLLGNEHELVRKALTEHRRLNRLFSQKEDLTRNLSRIEEELEQHIRFEERVLFEEIQRTVSTEQLQSLELSHQETGFQENNSDPFWL</sequence>
<reference evidence="4" key="1">
    <citation type="journal article" date="2019" name="Int. J. Syst. Evol. Microbiol.">
        <title>The Global Catalogue of Microorganisms (GCM) 10K type strain sequencing project: providing services to taxonomists for standard genome sequencing and annotation.</title>
        <authorList>
            <consortium name="The Broad Institute Genomics Platform"/>
            <consortium name="The Broad Institute Genome Sequencing Center for Infectious Disease"/>
            <person name="Wu L."/>
            <person name="Ma J."/>
        </authorList>
    </citation>
    <scope>NUCLEOTIDE SEQUENCE [LARGE SCALE GENOMIC DNA]</scope>
    <source>
        <strain evidence="4">CGMCC 1.15111</strain>
    </source>
</reference>
<dbReference type="RefSeq" id="WP_189628489.1">
    <property type="nucleotide sequence ID" value="NZ_BNAG01000001.1"/>
</dbReference>
<proteinExistence type="predicted"/>
<keyword evidence="1" id="KW-0175">Coiled coil</keyword>
<feature type="coiled-coil region" evidence="1">
    <location>
        <begin position="86"/>
        <end position="113"/>
    </location>
</feature>
<comment type="caution">
    <text evidence="3">The sequence shown here is derived from an EMBL/GenBank/DDBJ whole genome shotgun (WGS) entry which is preliminary data.</text>
</comment>
<gene>
    <name evidence="3" type="ORF">GCM10011340_03770</name>
</gene>
<dbReference type="Proteomes" id="UP000658258">
    <property type="component" value="Unassembled WGS sequence"/>
</dbReference>
<evidence type="ECO:0000313" key="3">
    <source>
        <dbReference type="EMBL" id="GHE52673.1"/>
    </source>
</evidence>
<accession>A0ABQ3I0C5</accession>
<keyword evidence="4" id="KW-1185">Reference proteome</keyword>
<evidence type="ECO:0000259" key="2">
    <source>
        <dbReference type="Pfam" id="PF01814"/>
    </source>
</evidence>
<dbReference type="Gene3D" id="1.20.120.520">
    <property type="entry name" value="nmb1532 protein domain like"/>
    <property type="match status" value="1"/>
</dbReference>
<name>A0ABQ3I0C5_9BACT</name>
<dbReference type="Pfam" id="PF01814">
    <property type="entry name" value="Hemerythrin"/>
    <property type="match status" value="1"/>
</dbReference>
<organism evidence="3 4">
    <name type="scientific">Roseivirga thermotolerans</name>
    <dbReference type="NCBI Taxonomy" id="1758176"/>
    <lineage>
        <taxon>Bacteria</taxon>
        <taxon>Pseudomonadati</taxon>
        <taxon>Bacteroidota</taxon>
        <taxon>Cytophagia</taxon>
        <taxon>Cytophagales</taxon>
        <taxon>Roseivirgaceae</taxon>
        <taxon>Roseivirga</taxon>
    </lineage>
</organism>
<dbReference type="InterPro" id="IPR012312">
    <property type="entry name" value="Hemerythrin-like"/>
</dbReference>
<evidence type="ECO:0000313" key="4">
    <source>
        <dbReference type="Proteomes" id="UP000658258"/>
    </source>
</evidence>
<protein>
    <recommendedName>
        <fullName evidence="2">Hemerythrin-like domain-containing protein</fullName>
    </recommendedName>
</protein>
<dbReference type="EMBL" id="BNAG01000001">
    <property type="protein sequence ID" value="GHE52673.1"/>
    <property type="molecule type" value="Genomic_DNA"/>
</dbReference>
<evidence type="ECO:0000256" key="1">
    <source>
        <dbReference type="SAM" id="Coils"/>
    </source>
</evidence>
<feature type="domain" description="Hemerythrin-like" evidence="2">
    <location>
        <begin position="39"/>
        <end position="121"/>
    </location>
</feature>